<evidence type="ECO:0000313" key="5">
    <source>
        <dbReference type="EMBL" id="ADQ14001.1"/>
    </source>
</evidence>
<name>E4RPH8_HALHG</name>
<dbReference type="eggNOG" id="COG3279">
    <property type="taxonomic scope" value="Bacteria"/>
</dbReference>
<keyword evidence="6" id="KW-1185">Reference proteome</keyword>
<proteinExistence type="predicted"/>
<reference evidence="5 6" key="2">
    <citation type="journal article" date="2011" name="J. Bacteriol.">
        <title>Complete Genome Sequence of the Haloalkaliphilic, Hydrogen Producing Halanaerobium hydrogenoformans.</title>
        <authorList>
            <person name="Brown S.D."/>
            <person name="Begemann M.B."/>
            <person name="Mormile M.R."/>
            <person name="Wall J.D."/>
            <person name="Han C.S."/>
            <person name="Goodwin L.A."/>
            <person name="Pitluck S."/>
            <person name="Land M.L."/>
            <person name="Hauser L.J."/>
            <person name="Elias D.A."/>
        </authorList>
    </citation>
    <scope>NUCLEOTIDE SEQUENCE [LARGE SCALE GENOMIC DNA]</scope>
    <source>
        <strain evidence="6">sapolanicus</strain>
    </source>
</reference>
<dbReference type="InterPro" id="IPR001789">
    <property type="entry name" value="Sig_transdc_resp-reg_receiver"/>
</dbReference>
<evidence type="ECO:0000256" key="2">
    <source>
        <dbReference type="ARBA" id="ARBA00024867"/>
    </source>
</evidence>
<dbReference type="AlphaFoldDB" id="E4RPH8"/>
<dbReference type="STRING" id="656519.Halsa_0533"/>
<evidence type="ECO:0000313" key="6">
    <source>
        <dbReference type="Proteomes" id="UP000007434"/>
    </source>
</evidence>
<dbReference type="KEGG" id="has:Halsa_0533"/>
<evidence type="ECO:0000256" key="3">
    <source>
        <dbReference type="PROSITE-ProRule" id="PRU00169"/>
    </source>
</evidence>
<protein>
    <recommendedName>
        <fullName evidence="1">Stage 0 sporulation protein A homolog</fullName>
    </recommendedName>
</protein>
<evidence type="ECO:0000259" key="4">
    <source>
        <dbReference type="PROSITE" id="PS50110"/>
    </source>
</evidence>
<gene>
    <name evidence="5" type="ordered locus">Halsa_0533</name>
</gene>
<feature type="domain" description="Response regulatory" evidence="4">
    <location>
        <begin position="3"/>
        <end position="119"/>
    </location>
</feature>
<dbReference type="Gene3D" id="3.40.50.2300">
    <property type="match status" value="1"/>
</dbReference>
<reference evidence="5 6" key="1">
    <citation type="submission" date="2010-11" db="EMBL/GenBank/DDBJ databases">
        <title>Complete sequence of Halanaerobium sp. sapolanicus.</title>
        <authorList>
            <consortium name="US DOE Joint Genome Institute"/>
            <person name="Lucas S."/>
            <person name="Copeland A."/>
            <person name="Lapidus A."/>
            <person name="Cheng J.-F."/>
            <person name="Bruce D."/>
            <person name="Goodwin L."/>
            <person name="Pitluck S."/>
            <person name="Davenport K."/>
            <person name="Detter J.C."/>
            <person name="Han C."/>
            <person name="Tapia R."/>
            <person name="Land M."/>
            <person name="Hauser L."/>
            <person name="Jeffries C."/>
            <person name="Kyrpides N."/>
            <person name="Ivanova N."/>
            <person name="Mikhailova N."/>
            <person name="Begemann M.B."/>
            <person name="Mormile M.R."/>
            <person name="Wall J.D."/>
            <person name="Elias D.A."/>
            <person name="Woyke T."/>
        </authorList>
    </citation>
    <scope>NUCLEOTIDE SEQUENCE [LARGE SCALE GENOMIC DNA]</scope>
    <source>
        <strain evidence="6">sapolanicus</strain>
    </source>
</reference>
<sequence>MFNTVIINDNANYFKEITSLISQNKELNLIANYENPIRCLTELKKDKRELKVVIMTTNIMGYSGLEVAKQIHHLDKKIKIIFIADNHDYAVEAFDVGAFDYLLWPVEEKRFRETINRLEE</sequence>
<dbReference type="SUPFAM" id="SSF52172">
    <property type="entry name" value="CheY-like"/>
    <property type="match status" value="1"/>
</dbReference>
<organism evidence="5 6">
    <name type="scientific">Halanaerobium hydrogeniformans</name>
    <name type="common">Halanaerobium sp. (strain sapolanicus)</name>
    <dbReference type="NCBI Taxonomy" id="656519"/>
    <lineage>
        <taxon>Bacteria</taxon>
        <taxon>Bacillati</taxon>
        <taxon>Bacillota</taxon>
        <taxon>Clostridia</taxon>
        <taxon>Halanaerobiales</taxon>
        <taxon>Halanaerobiaceae</taxon>
        <taxon>Halanaerobium</taxon>
    </lineage>
</organism>
<dbReference type="EMBL" id="CP002304">
    <property type="protein sequence ID" value="ADQ14001.1"/>
    <property type="molecule type" value="Genomic_DNA"/>
</dbReference>
<dbReference type="RefSeq" id="WP_013405107.1">
    <property type="nucleotide sequence ID" value="NC_014654.1"/>
</dbReference>
<dbReference type="InterPro" id="IPR011006">
    <property type="entry name" value="CheY-like_superfamily"/>
</dbReference>
<comment type="function">
    <text evidence="2">May play the central regulatory role in sporulation. It may be an element of the effector pathway responsible for the activation of sporulation genes in response to nutritional stress. Spo0A may act in concert with spo0H (a sigma factor) to control the expression of some genes that are critical to the sporulation process.</text>
</comment>
<dbReference type="PROSITE" id="PS50110">
    <property type="entry name" value="RESPONSE_REGULATORY"/>
    <property type="match status" value="1"/>
</dbReference>
<comment type="caution">
    <text evidence="3">Lacks conserved residue(s) required for the propagation of feature annotation.</text>
</comment>
<dbReference type="HOGENOM" id="CLU_000445_69_8_9"/>
<evidence type="ECO:0000256" key="1">
    <source>
        <dbReference type="ARBA" id="ARBA00018672"/>
    </source>
</evidence>
<dbReference type="Proteomes" id="UP000007434">
    <property type="component" value="Chromosome"/>
</dbReference>
<dbReference type="OrthoDB" id="9809318at2"/>
<accession>E4RPH8</accession>
<dbReference type="GO" id="GO:0000160">
    <property type="term" value="P:phosphorelay signal transduction system"/>
    <property type="evidence" value="ECO:0007669"/>
    <property type="project" value="InterPro"/>
</dbReference>
<dbReference type="Pfam" id="PF00072">
    <property type="entry name" value="Response_reg"/>
    <property type="match status" value="1"/>
</dbReference>